<evidence type="ECO:0000256" key="3">
    <source>
        <dbReference type="ARBA" id="ARBA00023002"/>
    </source>
</evidence>
<dbReference type="Pfam" id="PF03807">
    <property type="entry name" value="F420_oxidored"/>
    <property type="match status" value="1"/>
</dbReference>
<dbReference type="Gene3D" id="3.40.50.720">
    <property type="entry name" value="NAD(P)-binding Rossmann-like Domain"/>
    <property type="match status" value="1"/>
</dbReference>
<keyword evidence="2 4" id="KW-0521">NADP</keyword>
<dbReference type="InterPro" id="IPR028939">
    <property type="entry name" value="P5C_Rdtase_cat_N"/>
</dbReference>
<accession>A0A921SMH5</accession>
<evidence type="ECO:0000256" key="1">
    <source>
        <dbReference type="ARBA" id="ARBA00005525"/>
    </source>
</evidence>
<dbReference type="InterPro" id="IPR008927">
    <property type="entry name" value="6-PGluconate_DH-like_C_sf"/>
</dbReference>
<protein>
    <recommendedName>
        <fullName evidence="4 5">Pyrroline-5-carboxylate reductase</fullName>
        <shortName evidence="4">P5C reductase</shortName>
        <shortName evidence="4">P5CR</shortName>
        <ecNumber evidence="4 5">1.5.1.2</ecNumber>
    </recommendedName>
    <alternativeName>
        <fullName evidence="4">PCA reductase</fullName>
    </alternativeName>
</protein>
<dbReference type="GO" id="GO:0055129">
    <property type="term" value="P:L-proline biosynthetic process"/>
    <property type="evidence" value="ECO:0007669"/>
    <property type="project" value="UniProtKB-UniRule"/>
</dbReference>
<dbReference type="EC" id="1.5.1.2" evidence="4 5"/>
<feature type="binding site" evidence="6">
    <location>
        <begin position="6"/>
        <end position="11"/>
    </location>
    <ligand>
        <name>NADP(+)</name>
        <dbReference type="ChEBI" id="CHEBI:58349"/>
    </ligand>
</feature>
<dbReference type="EMBL" id="DYUK01000063">
    <property type="protein sequence ID" value="HJG79300.1"/>
    <property type="molecule type" value="Genomic_DNA"/>
</dbReference>
<comment type="catalytic activity">
    <reaction evidence="4">
        <text>L-proline + NAD(+) = (S)-1-pyrroline-5-carboxylate + NADH + 2 H(+)</text>
        <dbReference type="Rhea" id="RHEA:14105"/>
        <dbReference type="ChEBI" id="CHEBI:15378"/>
        <dbReference type="ChEBI" id="CHEBI:17388"/>
        <dbReference type="ChEBI" id="CHEBI:57540"/>
        <dbReference type="ChEBI" id="CHEBI:57945"/>
        <dbReference type="ChEBI" id="CHEBI:60039"/>
        <dbReference type="EC" id="1.5.1.2"/>
    </reaction>
</comment>
<keyword evidence="4 7" id="KW-0028">Amino-acid biosynthesis</keyword>
<dbReference type="AlphaFoldDB" id="A0A921SMH5"/>
<feature type="binding site" evidence="6">
    <location>
        <position position="33"/>
    </location>
    <ligand>
        <name>NADP(+)</name>
        <dbReference type="ChEBI" id="CHEBI:58349"/>
    </ligand>
</feature>
<gene>
    <name evidence="4 10" type="primary">proC</name>
    <name evidence="10" type="ORF">K8V08_02685</name>
</gene>
<comment type="caution">
    <text evidence="10">The sequence shown here is derived from an EMBL/GenBank/DDBJ whole genome shotgun (WGS) entry which is preliminary data.</text>
</comment>
<name>A0A921SMH5_9MICO</name>
<keyword evidence="3 4" id="KW-0560">Oxidoreductase</keyword>
<dbReference type="HAMAP" id="MF_01925">
    <property type="entry name" value="P5C_reductase"/>
    <property type="match status" value="1"/>
</dbReference>
<dbReference type="Proteomes" id="UP000784435">
    <property type="component" value="Unassembled WGS sequence"/>
</dbReference>
<reference evidence="10" key="2">
    <citation type="submission" date="2021-09" db="EMBL/GenBank/DDBJ databases">
        <authorList>
            <person name="Gilroy R."/>
        </authorList>
    </citation>
    <scope>NUCLEOTIDE SEQUENCE</scope>
    <source>
        <strain evidence="10">ChiGjej5B5-7349</strain>
    </source>
</reference>
<evidence type="ECO:0000259" key="9">
    <source>
        <dbReference type="Pfam" id="PF14748"/>
    </source>
</evidence>
<dbReference type="PANTHER" id="PTHR11645">
    <property type="entry name" value="PYRROLINE-5-CARBOXYLATE REDUCTASE"/>
    <property type="match status" value="1"/>
</dbReference>
<evidence type="ECO:0000313" key="10">
    <source>
        <dbReference type="EMBL" id="HJG79300.1"/>
    </source>
</evidence>
<comment type="subcellular location">
    <subcellularLocation>
        <location evidence="4">Cytoplasm</location>
    </subcellularLocation>
</comment>
<evidence type="ECO:0000313" key="11">
    <source>
        <dbReference type="Proteomes" id="UP000784435"/>
    </source>
</evidence>
<evidence type="ECO:0000256" key="5">
    <source>
        <dbReference type="NCBIfam" id="TIGR00112"/>
    </source>
</evidence>
<keyword evidence="4" id="KW-0963">Cytoplasm</keyword>
<dbReference type="NCBIfam" id="TIGR00112">
    <property type="entry name" value="proC"/>
    <property type="match status" value="1"/>
</dbReference>
<keyword evidence="4 7" id="KW-0641">Proline biosynthesis</keyword>
<feature type="domain" description="Pyrroline-5-carboxylate reductase dimerisation" evidence="9">
    <location>
        <begin position="164"/>
        <end position="267"/>
    </location>
</feature>
<evidence type="ECO:0000256" key="2">
    <source>
        <dbReference type="ARBA" id="ARBA00022857"/>
    </source>
</evidence>
<sequence>MRIAFIGTGSMGGALLEGVLASGQSADDVYATSGSRATAEDLAARLGVHAHAVEDDPQANEAAVRGAGLVFVGVKPWMLADTAAALAPALEPDAVVVSMAAGVDLDTLAALFPDRPVVRIMPNTPSSVGAGVIALAATAEVPAGTVEQLTSLLAGAGLVVPIAEADMPTMIGASASGVAFFFQLAEHMVAAAVAQGLDEDTARRVVAATAAGAGALLRDRPDPAALRAAVTSQGGTTAAGLASFEADGLGQTVARAVKAAGDRGLEMEAENRGR</sequence>
<dbReference type="PANTHER" id="PTHR11645:SF0">
    <property type="entry name" value="PYRROLINE-5-CARBOXYLATE REDUCTASE 3"/>
    <property type="match status" value="1"/>
</dbReference>
<dbReference type="PIRSF" id="PIRSF000193">
    <property type="entry name" value="Pyrrol-5-carb_rd"/>
    <property type="match status" value="1"/>
</dbReference>
<evidence type="ECO:0000256" key="7">
    <source>
        <dbReference type="RuleBase" id="RU003903"/>
    </source>
</evidence>
<evidence type="ECO:0000259" key="8">
    <source>
        <dbReference type="Pfam" id="PF03807"/>
    </source>
</evidence>
<dbReference type="Gene3D" id="1.10.3730.10">
    <property type="entry name" value="ProC C-terminal domain-like"/>
    <property type="match status" value="1"/>
</dbReference>
<dbReference type="InterPro" id="IPR036291">
    <property type="entry name" value="NAD(P)-bd_dom_sf"/>
</dbReference>
<dbReference type="InterPro" id="IPR053790">
    <property type="entry name" value="P5CR-like_CS"/>
</dbReference>
<evidence type="ECO:0000256" key="6">
    <source>
        <dbReference type="PIRSR" id="PIRSR000193-1"/>
    </source>
</evidence>
<dbReference type="InterPro" id="IPR029036">
    <property type="entry name" value="P5CR_dimer"/>
</dbReference>
<evidence type="ECO:0000256" key="4">
    <source>
        <dbReference type="HAMAP-Rule" id="MF_01925"/>
    </source>
</evidence>
<dbReference type="GO" id="GO:0005737">
    <property type="term" value="C:cytoplasm"/>
    <property type="evidence" value="ECO:0007669"/>
    <property type="project" value="UniProtKB-SubCell"/>
</dbReference>
<organism evidence="10 11">
    <name type="scientific">Brevibacterium senegalense</name>
    <dbReference type="NCBI Taxonomy" id="1033736"/>
    <lineage>
        <taxon>Bacteria</taxon>
        <taxon>Bacillati</taxon>
        <taxon>Actinomycetota</taxon>
        <taxon>Actinomycetes</taxon>
        <taxon>Micrococcales</taxon>
        <taxon>Brevibacteriaceae</taxon>
        <taxon>Brevibacterium</taxon>
    </lineage>
</organism>
<feature type="binding site" evidence="6">
    <location>
        <position position="60"/>
    </location>
    <ligand>
        <name>NADPH</name>
        <dbReference type="ChEBI" id="CHEBI:57783"/>
    </ligand>
</feature>
<dbReference type="PROSITE" id="PS00521">
    <property type="entry name" value="P5CR"/>
    <property type="match status" value="1"/>
</dbReference>
<comment type="catalytic activity">
    <reaction evidence="4 7">
        <text>L-proline + NADP(+) = (S)-1-pyrroline-5-carboxylate + NADPH + 2 H(+)</text>
        <dbReference type="Rhea" id="RHEA:14109"/>
        <dbReference type="ChEBI" id="CHEBI:15378"/>
        <dbReference type="ChEBI" id="CHEBI:17388"/>
        <dbReference type="ChEBI" id="CHEBI:57783"/>
        <dbReference type="ChEBI" id="CHEBI:58349"/>
        <dbReference type="ChEBI" id="CHEBI:60039"/>
        <dbReference type="EC" id="1.5.1.2"/>
    </reaction>
</comment>
<dbReference type="Pfam" id="PF14748">
    <property type="entry name" value="P5CR_dimer"/>
    <property type="match status" value="1"/>
</dbReference>
<reference evidence="10" key="1">
    <citation type="journal article" date="2021" name="PeerJ">
        <title>Extensive microbial diversity within the chicken gut microbiome revealed by metagenomics and culture.</title>
        <authorList>
            <person name="Gilroy R."/>
            <person name="Ravi A."/>
            <person name="Getino M."/>
            <person name="Pursley I."/>
            <person name="Horton D.L."/>
            <person name="Alikhan N.F."/>
            <person name="Baker D."/>
            <person name="Gharbi K."/>
            <person name="Hall N."/>
            <person name="Watson M."/>
            <person name="Adriaenssens E.M."/>
            <person name="Foster-Nyarko E."/>
            <person name="Jarju S."/>
            <person name="Secka A."/>
            <person name="Antonio M."/>
            <person name="Oren A."/>
            <person name="Chaudhuri R.R."/>
            <person name="La Ragione R."/>
            <person name="Hildebrand F."/>
            <person name="Pallen M.J."/>
        </authorList>
    </citation>
    <scope>NUCLEOTIDE SEQUENCE</scope>
    <source>
        <strain evidence="10">ChiGjej5B5-7349</strain>
    </source>
</reference>
<comment type="pathway">
    <text evidence="4 7">Amino-acid biosynthesis; L-proline biosynthesis; L-proline from L-glutamate 5-semialdehyde: step 1/1.</text>
</comment>
<comment type="function">
    <text evidence="4">Catalyzes the reduction of 1-pyrroline-5-carboxylate (PCA) to L-proline.</text>
</comment>
<dbReference type="SUPFAM" id="SSF48179">
    <property type="entry name" value="6-phosphogluconate dehydrogenase C-terminal domain-like"/>
    <property type="match status" value="1"/>
</dbReference>
<proteinExistence type="inferred from homology"/>
<comment type="similarity">
    <text evidence="1 4 7">Belongs to the pyrroline-5-carboxylate reductase family.</text>
</comment>
<feature type="domain" description="Pyrroline-5-carboxylate reductase catalytic N-terminal" evidence="8">
    <location>
        <begin position="2"/>
        <end position="102"/>
    </location>
</feature>
<dbReference type="GO" id="GO:0004735">
    <property type="term" value="F:pyrroline-5-carboxylate reductase activity"/>
    <property type="evidence" value="ECO:0007669"/>
    <property type="project" value="UniProtKB-UniRule"/>
</dbReference>
<dbReference type="InterPro" id="IPR000304">
    <property type="entry name" value="Pyrroline-COOH_reductase"/>
</dbReference>
<dbReference type="SUPFAM" id="SSF51735">
    <property type="entry name" value="NAD(P)-binding Rossmann-fold domains"/>
    <property type="match status" value="1"/>
</dbReference>